<organism evidence="1 2">
    <name type="scientific">Timema podura</name>
    <name type="common">Walking stick</name>
    <dbReference type="NCBI Taxonomy" id="61482"/>
    <lineage>
        <taxon>Eukaryota</taxon>
        <taxon>Metazoa</taxon>
        <taxon>Ecdysozoa</taxon>
        <taxon>Arthropoda</taxon>
        <taxon>Hexapoda</taxon>
        <taxon>Insecta</taxon>
        <taxon>Pterygota</taxon>
        <taxon>Neoptera</taxon>
        <taxon>Polyneoptera</taxon>
        <taxon>Phasmatodea</taxon>
        <taxon>Timematodea</taxon>
        <taxon>Timematoidea</taxon>
        <taxon>Timematidae</taxon>
        <taxon>Timema</taxon>
    </lineage>
</organism>
<sequence>QFPVDEGSVAGPDDESEGVVNEIKIASAMRQNVVWLDKAVVMLRNELVLEKFLNDQRQILRKLDTLIYEFYYLVRTVAGATPLRRNNIPDRDSNLDLPVIGILVYCESCALDHVATEAVEQILISIFCERVNKDLVIISLVGHADKPVSLIAFGIGFQLRDVVIRLLKLCPVLFIGEESHEGRVRNNGQGISLCLGEGRVWQSDKSVPGVRIEPRTPSTEVRHLSPRPPGHHTRFTLTAYFKSSSNGQRSVLLASAYRAHAHLFEMVGSAVGLALPCRTSQTERMK</sequence>
<protein>
    <submittedName>
        <fullName evidence="1">Uncharacterized protein</fullName>
    </submittedName>
</protein>
<accession>A0ABN7P9V9</accession>
<comment type="caution">
    <text evidence="1">The sequence shown here is derived from an EMBL/GenBank/DDBJ whole genome shotgun (WGS) entry which is preliminary data.</text>
</comment>
<name>A0ABN7P9V9_TIMPD</name>
<gene>
    <name evidence="1" type="ORF">TPAB3V08_LOCUS10395</name>
</gene>
<dbReference type="Proteomes" id="UP001153148">
    <property type="component" value="Unassembled WGS sequence"/>
</dbReference>
<reference evidence="1" key="1">
    <citation type="submission" date="2021-03" db="EMBL/GenBank/DDBJ databases">
        <authorList>
            <person name="Tran Van P."/>
        </authorList>
    </citation>
    <scope>NUCLEOTIDE SEQUENCE</scope>
</reference>
<proteinExistence type="predicted"/>
<dbReference type="EMBL" id="CAJPIN010026546">
    <property type="protein sequence ID" value="CAG2063448.1"/>
    <property type="molecule type" value="Genomic_DNA"/>
</dbReference>
<evidence type="ECO:0000313" key="2">
    <source>
        <dbReference type="Proteomes" id="UP001153148"/>
    </source>
</evidence>
<feature type="non-terminal residue" evidence="1">
    <location>
        <position position="1"/>
    </location>
</feature>
<keyword evidence="2" id="KW-1185">Reference proteome</keyword>
<evidence type="ECO:0000313" key="1">
    <source>
        <dbReference type="EMBL" id="CAG2063448.1"/>
    </source>
</evidence>